<dbReference type="AlphaFoldDB" id="A0A6N6RIP3"/>
<organism evidence="6 7">
    <name type="scientific">Phaeocystidibacter luteus</name>
    <dbReference type="NCBI Taxonomy" id="911197"/>
    <lineage>
        <taxon>Bacteria</taxon>
        <taxon>Pseudomonadati</taxon>
        <taxon>Bacteroidota</taxon>
        <taxon>Flavobacteriia</taxon>
        <taxon>Flavobacteriales</taxon>
        <taxon>Phaeocystidibacteraceae</taxon>
        <taxon>Phaeocystidibacter</taxon>
    </lineage>
</organism>
<keyword evidence="7" id="KW-1185">Reference proteome</keyword>
<comment type="caution">
    <text evidence="6">The sequence shown here is derived from an EMBL/GenBank/DDBJ whole genome shotgun (WGS) entry which is preliminary data.</text>
</comment>
<evidence type="ECO:0000259" key="5">
    <source>
        <dbReference type="PROSITE" id="PS50977"/>
    </source>
</evidence>
<proteinExistence type="predicted"/>
<evidence type="ECO:0000256" key="4">
    <source>
        <dbReference type="PROSITE-ProRule" id="PRU00335"/>
    </source>
</evidence>
<dbReference type="PRINTS" id="PR00455">
    <property type="entry name" value="HTHTETR"/>
</dbReference>
<dbReference type="PROSITE" id="PS50977">
    <property type="entry name" value="HTH_TETR_2"/>
    <property type="match status" value="1"/>
</dbReference>
<dbReference type="InterPro" id="IPR023772">
    <property type="entry name" value="DNA-bd_HTH_TetR-type_CS"/>
</dbReference>
<evidence type="ECO:0000256" key="1">
    <source>
        <dbReference type="ARBA" id="ARBA00023015"/>
    </source>
</evidence>
<dbReference type="InterPro" id="IPR009057">
    <property type="entry name" value="Homeodomain-like_sf"/>
</dbReference>
<name>A0A6N6RIP3_9FLAO</name>
<dbReference type="PANTHER" id="PTHR43479:SF11">
    <property type="entry name" value="ACREF_ENVCD OPERON REPRESSOR-RELATED"/>
    <property type="match status" value="1"/>
</dbReference>
<protein>
    <submittedName>
        <fullName evidence="6">TetR/AcrR family transcriptional regulator</fullName>
    </submittedName>
</protein>
<dbReference type="FunFam" id="1.10.10.60:FF:000141">
    <property type="entry name" value="TetR family transcriptional regulator"/>
    <property type="match status" value="1"/>
</dbReference>
<accession>A0A6N6RIP3</accession>
<evidence type="ECO:0000313" key="6">
    <source>
        <dbReference type="EMBL" id="KAB2813846.1"/>
    </source>
</evidence>
<gene>
    <name evidence="6" type="ORF">F8C67_03955</name>
</gene>
<dbReference type="Proteomes" id="UP000468650">
    <property type="component" value="Unassembled WGS sequence"/>
</dbReference>
<dbReference type="InterPro" id="IPR050624">
    <property type="entry name" value="HTH-type_Tx_Regulator"/>
</dbReference>
<dbReference type="GO" id="GO:0003677">
    <property type="term" value="F:DNA binding"/>
    <property type="evidence" value="ECO:0007669"/>
    <property type="project" value="UniProtKB-UniRule"/>
</dbReference>
<evidence type="ECO:0000256" key="3">
    <source>
        <dbReference type="ARBA" id="ARBA00023163"/>
    </source>
</evidence>
<dbReference type="SUPFAM" id="SSF46689">
    <property type="entry name" value="Homeodomain-like"/>
    <property type="match status" value="1"/>
</dbReference>
<dbReference type="RefSeq" id="WP_151666514.1">
    <property type="nucleotide sequence ID" value="NZ_WBVO01000002.1"/>
</dbReference>
<keyword evidence="1" id="KW-0805">Transcription regulation</keyword>
<dbReference type="PANTHER" id="PTHR43479">
    <property type="entry name" value="ACREF/ENVCD OPERON REPRESSOR-RELATED"/>
    <property type="match status" value="1"/>
</dbReference>
<keyword evidence="3" id="KW-0804">Transcription</keyword>
<sequence>MSPRTKEQNEVIRTQSRKAILNAAFELFALDGFSKTSMAAIAKEAGISKGLIYHHFESKEDVLKAVFDNLIAETADVWLQEDENSSPVDTLNTIIDFSLIFMKQSPGWVRLLIHLALQEDVMEGLSEHIHQLREGKILQVKPLFEALGYENAAEEAMYFGAKMDGISMGFLALGDEYPLQQMINRLKLEYNIHIDETE</sequence>
<feature type="domain" description="HTH tetR-type" evidence="5">
    <location>
        <begin position="14"/>
        <end position="74"/>
    </location>
</feature>
<feature type="DNA-binding region" description="H-T-H motif" evidence="4">
    <location>
        <begin position="37"/>
        <end position="56"/>
    </location>
</feature>
<dbReference type="Pfam" id="PF00440">
    <property type="entry name" value="TetR_N"/>
    <property type="match status" value="1"/>
</dbReference>
<evidence type="ECO:0000256" key="2">
    <source>
        <dbReference type="ARBA" id="ARBA00023125"/>
    </source>
</evidence>
<dbReference type="InterPro" id="IPR001647">
    <property type="entry name" value="HTH_TetR"/>
</dbReference>
<keyword evidence="2 4" id="KW-0238">DNA-binding</keyword>
<evidence type="ECO:0000313" key="7">
    <source>
        <dbReference type="Proteomes" id="UP000468650"/>
    </source>
</evidence>
<dbReference type="Gene3D" id="1.10.357.10">
    <property type="entry name" value="Tetracycline Repressor, domain 2"/>
    <property type="match status" value="1"/>
</dbReference>
<dbReference type="OrthoDB" id="9785164at2"/>
<dbReference type="PROSITE" id="PS01081">
    <property type="entry name" value="HTH_TETR_1"/>
    <property type="match status" value="1"/>
</dbReference>
<reference evidence="6 7" key="1">
    <citation type="submission" date="2019-09" db="EMBL/GenBank/DDBJ databases">
        <title>Genomes of family Cryomorphaceae.</title>
        <authorList>
            <person name="Bowman J.P."/>
        </authorList>
    </citation>
    <scope>NUCLEOTIDE SEQUENCE [LARGE SCALE GENOMIC DNA]</scope>
    <source>
        <strain evidence="6 7">LMG 25704</strain>
    </source>
</reference>
<dbReference type="EMBL" id="WBVO01000002">
    <property type="protein sequence ID" value="KAB2813846.1"/>
    <property type="molecule type" value="Genomic_DNA"/>
</dbReference>